<sequence>MVLEPSIMEPASNVASIPSPLLLLNNMSNLMSIKLDSIKKGNETVSSYLQRIKNTRDKLSDVGVLVDNEELLHIVLKGLPKEFAPFASAIRTRDNIISFEKLPVLLQIKEQSMTETSDPFSNFALAMFVSNNQKPHIGFNGGFNSSQGYNRGRGGRNSFNCGKSGRSFNSYPSSTQSQMPQSPDSQPPSQFGSQGRPKRPTCQICWKTGHYAIDCYHRMDFAYQEKNPPTKLAAMASASNLHHGQNSETWLTDSGASDHITANASNLNNPNTLSRI</sequence>
<feature type="region of interest" description="Disordered" evidence="1">
    <location>
        <begin position="146"/>
        <end position="199"/>
    </location>
</feature>
<feature type="compositionally biased region" description="Polar residues" evidence="1">
    <location>
        <begin position="157"/>
        <end position="169"/>
    </location>
</feature>
<dbReference type="PANTHER" id="PTHR47481">
    <property type="match status" value="1"/>
</dbReference>
<feature type="compositionally biased region" description="Low complexity" evidence="1">
    <location>
        <begin position="170"/>
        <end position="194"/>
    </location>
</feature>
<evidence type="ECO:0000313" key="2">
    <source>
        <dbReference type="EMBL" id="SPC74756.1"/>
    </source>
</evidence>
<dbReference type="GO" id="GO:0008270">
    <property type="term" value="F:zinc ion binding"/>
    <property type="evidence" value="ECO:0007669"/>
    <property type="project" value="InterPro"/>
</dbReference>
<dbReference type="InterPro" id="IPR036875">
    <property type="entry name" value="Znf_CCHC_sf"/>
</dbReference>
<dbReference type="Pfam" id="PF14223">
    <property type="entry name" value="Retrotran_gag_2"/>
    <property type="match status" value="1"/>
</dbReference>
<dbReference type="GO" id="GO:0003676">
    <property type="term" value="F:nucleic acid binding"/>
    <property type="evidence" value="ECO:0007669"/>
    <property type="project" value="InterPro"/>
</dbReference>
<accession>A0A2N9E709</accession>
<reference evidence="2" key="1">
    <citation type="submission" date="2018-02" db="EMBL/GenBank/DDBJ databases">
        <authorList>
            <person name="Cohen D.B."/>
            <person name="Kent A.D."/>
        </authorList>
    </citation>
    <scope>NUCLEOTIDE SEQUENCE</scope>
</reference>
<protein>
    <recommendedName>
        <fullName evidence="3">CCHC-type domain-containing protein</fullName>
    </recommendedName>
</protein>
<evidence type="ECO:0008006" key="3">
    <source>
        <dbReference type="Google" id="ProtNLM"/>
    </source>
</evidence>
<dbReference type="SUPFAM" id="SSF57756">
    <property type="entry name" value="Retrovirus zinc finger-like domains"/>
    <property type="match status" value="1"/>
</dbReference>
<dbReference type="PANTHER" id="PTHR47481:SF22">
    <property type="entry name" value="RETROTRANSPOSON GAG DOMAIN-CONTAINING PROTEIN"/>
    <property type="match status" value="1"/>
</dbReference>
<organism evidence="2">
    <name type="scientific">Fagus sylvatica</name>
    <name type="common">Beechnut</name>
    <dbReference type="NCBI Taxonomy" id="28930"/>
    <lineage>
        <taxon>Eukaryota</taxon>
        <taxon>Viridiplantae</taxon>
        <taxon>Streptophyta</taxon>
        <taxon>Embryophyta</taxon>
        <taxon>Tracheophyta</taxon>
        <taxon>Spermatophyta</taxon>
        <taxon>Magnoliopsida</taxon>
        <taxon>eudicotyledons</taxon>
        <taxon>Gunneridae</taxon>
        <taxon>Pentapetalae</taxon>
        <taxon>rosids</taxon>
        <taxon>fabids</taxon>
        <taxon>Fagales</taxon>
        <taxon>Fagaceae</taxon>
        <taxon>Fagus</taxon>
    </lineage>
</organism>
<proteinExistence type="predicted"/>
<dbReference type="EMBL" id="OIVN01000125">
    <property type="protein sequence ID" value="SPC74756.1"/>
    <property type="molecule type" value="Genomic_DNA"/>
</dbReference>
<name>A0A2N9E709_FAGSY</name>
<evidence type="ECO:0000256" key="1">
    <source>
        <dbReference type="SAM" id="MobiDB-lite"/>
    </source>
</evidence>
<gene>
    <name evidence="2" type="ORF">FSB_LOCUS2638</name>
</gene>
<dbReference type="AlphaFoldDB" id="A0A2N9E709"/>